<dbReference type="EMBL" id="OU898283">
    <property type="protein sequence ID" value="CAG9839936.1"/>
    <property type="molecule type" value="Genomic_DNA"/>
</dbReference>
<keyword evidence="7 10" id="KW-0443">Lipid metabolism</keyword>
<dbReference type="GO" id="GO:0009922">
    <property type="term" value="F:fatty acid elongase activity"/>
    <property type="evidence" value="ECO:0007669"/>
    <property type="project" value="UniProtKB-EC"/>
</dbReference>
<evidence type="ECO:0000256" key="8">
    <source>
        <dbReference type="ARBA" id="ARBA00023136"/>
    </source>
</evidence>
<keyword evidence="6 10" id="KW-1133">Transmembrane helix</keyword>
<dbReference type="GO" id="GO:0030148">
    <property type="term" value="P:sphingolipid biosynthetic process"/>
    <property type="evidence" value="ECO:0007669"/>
    <property type="project" value="TreeGrafter"/>
</dbReference>
<name>A0A9N9T6T4_DIABA</name>
<dbReference type="EC" id="2.3.1.199" evidence="10"/>
<proteinExistence type="inferred from homology"/>
<comment type="caution">
    <text evidence="10">Lacks conserved residue(s) required for the propagation of feature annotation.</text>
</comment>
<feature type="transmembrane region" description="Helical" evidence="10">
    <location>
        <begin position="143"/>
        <end position="164"/>
    </location>
</feature>
<dbReference type="GO" id="GO:0019367">
    <property type="term" value="P:fatty acid elongation, saturated fatty acid"/>
    <property type="evidence" value="ECO:0007669"/>
    <property type="project" value="TreeGrafter"/>
</dbReference>
<evidence type="ECO:0000256" key="6">
    <source>
        <dbReference type="ARBA" id="ARBA00022989"/>
    </source>
</evidence>
<evidence type="ECO:0000256" key="7">
    <source>
        <dbReference type="ARBA" id="ARBA00023098"/>
    </source>
</evidence>
<keyword evidence="3 10" id="KW-0808">Transferase</keyword>
<reference evidence="11" key="1">
    <citation type="submission" date="2022-01" db="EMBL/GenBank/DDBJ databases">
        <authorList>
            <person name="King R."/>
        </authorList>
    </citation>
    <scope>NUCLEOTIDE SEQUENCE</scope>
</reference>
<comment type="subcellular location">
    <subcellularLocation>
        <location evidence="1">Membrane</location>
        <topology evidence="1">Multi-pass membrane protein</topology>
    </subcellularLocation>
</comment>
<sequence>MAILTDILNDFTSNIDPKHEDYVVSSPDFFCSFVLFYVFSIRVLGPKLMQHRQPYNIKNLVIGYNVIQILVNIYIVYECIYVYFTNPNWICIDARPKQDFANVCKHYYFLKLFDIVETIQLNMMWIYFGLTKLTPGCKTMPRYVLYMWIAQNLFMVSLFLKFYFKTYVKKEVSVSKEE</sequence>
<evidence type="ECO:0000256" key="9">
    <source>
        <dbReference type="ARBA" id="ARBA00023160"/>
    </source>
</evidence>
<evidence type="ECO:0000256" key="1">
    <source>
        <dbReference type="ARBA" id="ARBA00004141"/>
    </source>
</evidence>
<keyword evidence="12" id="KW-1185">Reference proteome</keyword>
<dbReference type="InterPro" id="IPR002076">
    <property type="entry name" value="ELO_fam"/>
</dbReference>
<evidence type="ECO:0000256" key="4">
    <source>
        <dbReference type="ARBA" id="ARBA00022692"/>
    </source>
</evidence>
<dbReference type="PANTHER" id="PTHR11157">
    <property type="entry name" value="FATTY ACID ACYL TRANSFERASE-RELATED"/>
    <property type="match status" value="1"/>
</dbReference>
<accession>A0A9N9T6T4</accession>
<keyword evidence="5 10" id="KW-0276">Fatty acid metabolism</keyword>
<dbReference type="PANTHER" id="PTHR11157:SF21">
    <property type="entry name" value="ELONGATION OF VERY LONG CHAIN FATTY ACIDS PROTEIN"/>
    <property type="match status" value="1"/>
</dbReference>
<keyword evidence="2 10" id="KW-0444">Lipid biosynthesis</keyword>
<evidence type="ECO:0000256" key="10">
    <source>
        <dbReference type="RuleBase" id="RU361115"/>
    </source>
</evidence>
<dbReference type="AlphaFoldDB" id="A0A9N9T6T4"/>
<comment type="similarity">
    <text evidence="10">Belongs to the ELO family.</text>
</comment>
<dbReference type="GO" id="GO:0005789">
    <property type="term" value="C:endoplasmic reticulum membrane"/>
    <property type="evidence" value="ECO:0007669"/>
    <property type="project" value="TreeGrafter"/>
</dbReference>
<evidence type="ECO:0000313" key="11">
    <source>
        <dbReference type="EMBL" id="CAG9839936.1"/>
    </source>
</evidence>
<evidence type="ECO:0000256" key="5">
    <source>
        <dbReference type="ARBA" id="ARBA00022832"/>
    </source>
</evidence>
<dbReference type="OrthoDB" id="434092at2759"/>
<dbReference type="Pfam" id="PF01151">
    <property type="entry name" value="ELO"/>
    <property type="match status" value="1"/>
</dbReference>
<dbReference type="GO" id="GO:0034626">
    <property type="term" value="P:fatty acid elongation, polyunsaturated fatty acid"/>
    <property type="evidence" value="ECO:0007669"/>
    <property type="project" value="TreeGrafter"/>
</dbReference>
<feature type="transmembrane region" description="Helical" evidence="10">
    <location>
        <begin position="57"/>
        <end position="77"/>
    </location>
</feature>
<evidence type="ECO:0000256" key="3">
    <source>
        <dbReference type="ARBA" id="ARBA00022679"/>
    </source>
</evidence>
<gene>
    <name evidence="11" type="ORF">DIABBA_LOCUS12650</name>
</gene>
<keyword evidence="9 10" id="KW-0275">Fatty acid biosynthesis</keyword>
<keyword evidence="8 10" id="KW-0472">Membrane</keyword>
<dbReference type="GO" id="GO:0042761">
    <property type="term" value="P:very long-chain fatty acid biosynthetic process"/>
    <property type="evidence" value="ECO:0007669"/>
    <property type="project" value="TreeGrafter"/>
</dbReference>
<feature type="transmembrane region" description="Helical" evidence="10">
    <location>
        <begin position="27"/>
        <end position="45"/>
    </location>
</feature>
<dbReference type="GO" id="GO:0034625">
    <property type="term" value="P:fatty acid elongation, monounsaturated fatty acid"/>
    <property type="evidence" value="ECO:0007669"/>
    <property type="project" value="TreeGrafter"/>
</dbReference>
<comment type="catalytic activity">
    <reaction evidence="10">
        <text>a very-long-chain acyl-CoA + malonyl-CoA + H(+) = a very-long-chain 3-oxoacyl-CoA + CO2 + CoA</text>
        <dbReference type="Rhea" id="RHEA:32727"/>
        <dbReference type="ChEBI" id="CHEBI:15378"/>
        <dbReference type="ChEBI" id="CHEBI:16526"/>
        <dbReference type="ChEBI" id="CHEBI:57287"/>
        <dbReference type="ChEBI" id="CHEBI:57384"/>
        <dbReference type="ChEBI" id="CHEBI:90725"/>
        <dbReference type="ChEBI" id="CHEBI:90736"/>
        <dbReference type="EC" id="2.3.1.199"/>
    </reaction>
</comment>
<protein>
    <recommendedName>
        <fullName evidence="10">Elongation of very long chain fatty acids protein</fullName>
        <ecNumber evidence="10">2.3.1.199</ecNumber>
    </recommendedName>
    <alternativeName>
        <fullName evidence="10">Very-long-chain 3-oxoacyl-CoA synthase</fullName>
    </alternativeName>
</protein>
<organism evidence="11 12">
    <name type="scientific">Diabrotica balteata</name>
    <name type="common">Banded cucumber beetle</name>
    <dbReference type="NCBI Taxonomy" id="107213"/>
    <lineage>
        <taxon>Eukaryota</taxon>
        <taxon>Metazoa</taxon>
        <taxon>Ecdysozoa</taxon>
        <taxon>Arthropoda</taxon>
        <taxon>Hexapoda</taxon>
        <taxon>Insecta</taxon>
        <taxon>Pterygota</taxon>
        <taxon>Neoptera</taxon>
        <taxon>Endopterygota</taxon>
        <taxon>Coleoptera</taxon>
        <taxon>Polyphaga</taxon>
        <taxon>Cucujiformia</taxon>
        <taxon>Chrysomeloidea</taxon>
        <taxon>Chrysomelidae</taxon>
        <taxon>Galerucinae</taxon>
        <taxon>Diabroticina</taxon>
        <taxon>Diabroticites</taxon>
        <taxon>Diabrotica</taxon>
    </lineage>
</organism>
<evidence type="ECO:0000256" key="2">
    <source>
        <dbReference type="ARBA" id="ARBA00022516"/>
    </source>
</evidence>
<dbReference type="Proteomes" id="UP001153709">
    <property type="component" value="Chromosome 8"/>
</dbReference>
<evidence type="ECO:0000313" key="12">
    <source>
        <dbReference type="Proteomes" id="UP001153709"/>
    </source>
</evidence>
<keyword evidence="4 10" id="KW-0812">Transmembrane</keyword>